<evidence type="ECO:0000313" key="2">
    <source>
        <dbReference type="Proteomes" id="UP001239111"/>
    </source>
</evidence>
<keyword evidence="2" id="KW-1185">Reference proteome</keyword>
<dbReference type="Proteomes" id="UP001239111">
    <property type="component" value="Chromosome 2"/>
</dbReference>
<sequence length="2068" mass="231799">MFGSGSLRQTPPTPGAGSTELPSRQDNTGDENIPGGADNTNKSNVRVEQRYVVPGGHGHGSAPTRTERPYPLPADFYGGSQSGRSHHELDEEEEYDEVPTYRNGAPVHHGVRHSETGSFGQHKYAPASRGGNGAIYGGFDAGYEESEKSRYKTPGFAYSHGVGQHGEPGYPFPDDRRTLVQELEDEGETKSDPQNPCKSTCASDQFLCTSTCTCIAIEDRCNGNMDCENADDELNCETFDGHLFNKSCPVKRPLRCPNSGKCIAKEWLCDGENDCGDFSDESRCGPQKNCTAEQFECKNGLCLPQNWVCDGKNDCRDFSDELVCKEKKVCYDTDFVCLDGTCIFDYLRCNGQKDCIDGSDELKCEEEDLQCRENQFQCAYPRCISLMYRCDGDDDCGDGSDEENCPSSSGTSCNTNQYRCTDGTCISKKWVCDKEFDCKDGGDEQNCQYPTPKDCKNEEFTCQSGLCIPQAYACDGIPDCSSGEDEQNCHIGCELTQYMCKSTTTGANDTKSLVYPAPWLLSARDHQRDCISLKHVCDGVPDCPEKDDEENCPKKVTCSEKDKCNQLCIMTSDNQKACACEPGYVLGKDNATCQDIDECKFQKDPPCSQLCKNTKGSFICECSTGYILRPDMRSCKALGANPSLLLANRVDIRQASISGPKYTSVLKGLHNAIALDYHYKRGLIFWSDVSVDVIRRVYINGTDNEDFIRWGLESPGGIAVDWVHDLLFWTDAGTRRVEVMTLESRVRHVLISSDLDKPRAIAVHPDYGYVYWTDWGPNPKIERAEMDGSRRTALITDSIHWPNGLTIDYTSDRIYWIDAKHRVIESAHIHGTDRKKVVARGLHHPFAITVFEDSVFWTDWHFKSISLANKNNGRGFKTIHTNLHFPMDLHSYHPQRQPEYANHCGEYNGKCSHMCLPNNVGYSCVCPVGLKIKKDGKTCAASPDNLLLFARKKDLRLISLDQSAKSFDIVIPVDNVLSAVALAWNSDDDTIYWTDIEADTISRASLDGTKQKAIIHHNLESPAGLAMDWVTKKLYWTDAGTNRIECSNLDGTMRTLIIHDGLDKPRDIVVDPTSGYMYWSDWGEHPKIEIAGMDGSARKVLIGSNLVWPNGLAIDFEKKRLYWADGGTKKIEFSKLDGKDRTTVIADPNTKHPFGLVIHKDKIFWTDWDTMSIHRADKDTGKNATVVRSDISGLMDVRVFHRDRIPVNNPCSRRNGGCSHLCLLAPAPQMFRCACPTGLLISPDERNCPDMPFKFLLMSHRVDIRILSLDTNYSADTVLPMGSMKNVSGADVDLETGDIYWTDPGQPYTKTIKKAAYDGQSDETVIDGCISTVDSLVVDSVGRKLYWTDVGLNSIEVSELDGKNRKVLVWNGLDNPRAIALHYPAGLFFWTDWGHNARIERADLDGDHRTAVVTERLTWPNGLSIDLFADRIYWNDAKLKVIESSDLTGQNRKTIVEKVEHPYGLAVVGDFIYWSDWHAKALSRAKKEDGKSKKVVLPNLEGIMDIRLIDKQQVRPENACGMNNGGCSHLCLRNPEGFTCACPTGIILNSDKRTCNSTPSNFLLLATKKTLVRISLDTPEMWEVPLPVKHVHNAFSVDFHWGRQLLFYTDVDEKVIRSISMRNFNEVSVVVWGLETSTPFRIAVDWVADNIYWTDMKHRLIEVARIDGSSRKKLIENLKEPRSLAVFPREGYLFWAEWGEHPRIARSNLDGGNKRSIVSTDLSLPNGLSIDYAERYIYWADALKDRIEKCNLHGNYRVTLIPEAINAFGLTQYGHYIYWGDWFKEMIEKADKRTSSSRSKIRTALDGTTDIRTVSSTRQTGWTPCAMENGGCSHLCLFTRKGYTCACPDQPDSNPCSSVPRRQMPLRKPGTENDTTYDVIDDEMIPTTPRSPYGMNHNEGRMKDFKDFDNKTSISFLSTRVIITITVIMLILIIAAVGVIIYLQYPPKNKRDDFLYNNRRNVLTFSNPNYNASAGSEVPSANPQPNTDKKNFIWKRLKYDKSQERVYEDNGQTPSPEVMSLIPSATPSSSRAASVTPLESSPPAVARITAMQQQPSLLVAAPKPRPIV</sequence>
<accession>A0ACC2P3P4</accession>
<name>A0ACC2P3P4_9HYME</name>
<evidence type="ECO:0000313" key="1">
    <source>
        <dbReference type="EMBL" id="KAJ8676395.1"/>
    </source>
</evidence>
<dbReference type="EMBL" id="CM056742">
    <property type="protein sequence ID" value="KAJ8676395.1"/>
    <property type="molecule type" value="Genomic_DNA"/>
</dbReference>
<organism evidence="1 2">
    <name type="scientific">Eretmocerus hayati</name>
    <dbReference type="NCBI Taxonomy" id="131215"/>
    <lineage>
        <taxon>Eukaryota</taxon>
        <taxon>Metazoa</taxon>
        <taxon>Ecdysozoa</taxon>
        <taxon>Arthropoda</taxon>
        <taxon>Hexapoda</taxon>
        <taxon>Insecta</taxon>
        <taxon>Pterygota</taxon>
        <taxon>Neoptera</taxon>
        <taxon>Endopterygota</taxon>
        <taxon>Hymenoptera</taxon>
        <taxon>Apocrita</taxon>
        <taxon>Proctotrupomorpha</taxon>
        <taxon>Chalcidoidea</taxon>
        <taxon>Aphelinidae</taxon>
        <taxon>Aphelininae</taxon>
        <taxon>Eretmocerus</taxon>
    </lineage>
</organism>
<gene>
    <name evidence="1" type="ORF">QAD02_012182</name>
</gene>
<proteinExistence type="predicted"/>
<comment type="caution">
    <text evidence="1">The sequence shown here is derived from an EMBL/GenBank/DDBJ whole genome shotgun (WGS) entry which is preliminary data.</text>
</comment>
<reference evidence="1" key="1">
    <citation type="submission" date="2023-04" db="EMBL/GenBank/DDBJ databases">
        <title>A chromosome-level genome assembly of the parasitoid wasp Eretmocerus hayati.</title>
        <authorList>
            <person name="Zhong Y."/>
            <person name="Liu S."/>
            <person name="Liu Y."/>
        </authorList>
    </citation>
    <scope>NUCLEOTIDE SEQUENCE</scope>
    <source>
        <strain evidence="1">ZJU_SS_LIU_2023</strain>
    </source>
</reference>
<protein>
    <submittedName>
        <fullName evidence="1">Uncharacterized protein</fullName>
    </submittedName>
</protein>